<evidence type="ECO:0000313" key="1">
    <source>
        <dbReference type="EMBL" id="GIX75633.1"/>
    </source>
</evidence>
<evidence type="ECO:0000313" key="2">
    <source>
        <dbReference type="Proteomes" id="UP001054945"/>
    </source>
</evidence>
<accession>A0AAV4MV05</accession>
<proteinExistence type="predicted"/>
<comment type="caution">
    <text evidence="1">The sequence shown here is derived from an EMBL/GenBank/DDBJ whole genome shotgun (WGS) entry which is preliminary data.</text>
</comment>
<dbReference type="EMBL" id="BPLR01020186">
    <property type="protein sequence ID" value="GIX75633.1"/>
    <property type="molecule type" value="Genomic_DNA"/>
</dbReference>
<keyword evidence="2" id="KW-1185">Reference proteome</keyword>
<protein>
    <submittedName>
        <fullName evidence="1">Uncharacterized protein</fullName>
    </submittedName>
</protein>
<name>A0AAV4MV05_CAEEX</name>
<organism evidence="1 2">
    <name type="scientific">Caerostris extrusa</name>
    <name type="common">Bark spider</name>
    <name type="synonym">Caerostris bankana</name>
    <dbReference type="NCBI Taxonomy" id="172846"/>
    <lineage>
        <taxon>Eukaryota</taxon>
        <taxon>Metazoa</taxon>
        <taxon>Ecdysozoa</taxon>
        <taxon>Arthropoda</taxon>
        <taxon>Chelicerata</taxon>
        <taxon>Arachnida</taxon>
        <taxon>Araneae</taxon>
        <taxon>Araneomorphae</taxon>
        <taxon>Entelegynae</taxon>
        <taxon>Araneoidea</taxon>
        <taxon>Araneidae</taxon>
        <taxon>Caerostris</taxon>
    </lineage>
</organism>
<dbReference type="AlphaFoldDB" id="A0AAV4MV05"/>
<dbReference type="Proteomes" id="UP001054945">
    <property type="component" value="Unassembled WGS sequence"/>
</dbReference>
<reference evidence="1 2" key="1">
    <citation type="submission" date="2021-06" db="EMBL/GenBank/DDBJ databases">
        <title>Caerostris extrusa draft genome.</title>
        <authorList>
            <person name="Kono N."/>
            <person name="Arakawa K."/>
        </authorList>
    </citation>
    <scope>NUCLEOTIDE SEQUENCE [LARGE SCALE GENOMIC DNA]</scope>
</reference>
<sequence length="74" mass="8130">MSPQIGYQLSEINPGKRANVVLSNKLNAKIEFLSGLGPSKGCSDDQCLWTSTSPPPFFTVEWPVSIENGMMAKW</sequence>
<gene>
    <name evidence="1" type="ORF">CEXT_591211</name>
</gene>